<dbReference type="SUPFAM" id="SSF52129">
    <property type="entry name" value="Caspase-like"/>
    <property type="match status" value="1"/>
</dbReference>
<dbReference type="AlphaFoldDB" id="A0ABD0ZDS5"/>
<reference evidence="2 3" key="1">
    <citation type="submission" date="2024-07" db="EMBL/GenBank/DDBJ databases">
        <title>Chromosome-level genome assembly of the water stick insect Ranatra chinensis (Heteroptera: Nepidae).</title>
        <authorList>
            <person name="Liu X."/>
        </authorList>
    </citation>
    <scope>NUCLEOTIDE SEQUENCE [LARGE SCALE GENOMIC DNA]</scope>
    <source>
        <strain evidence="2">Cailab_2021Rc</strain>
        <tissue evidence="2">Muscle</tissue>
    </source>
</reference>
<sequence>MERLRRLWRGFGYRVFLLRNVTKEQLKDTIESMLKIVRGERPLMVHVLGRARAQDLSTSIAYTAPEGPSIESQWIVDQFAPLKTNKVFFFLGPCDGLEDAIEEDGVLMNASDSSGTVTVYANEPENFQGKDHAEFIYTKVMCKVFTEDGGSSDLQSMVEKVNGIVDKHYENMGCTLIKTESLGFEEKVYLK</sequence>
<dbReference type="EMBL" id="JBFDAA010000004">
    <property type="protein sequence ID" value="KAL1138224.1"/>
    <property type="molecule type" value="Genomic_DNA"/>
</dbReference>
<dbReference type="Pfam" id="PF00656">
    <property type="entry name" value="Peptidase_C14"/>
    <property type="match status" value="1"/>
</dbReference>
<protein>
    <recommendedName>
        <fullName evidence="1">Peptidase C14 caspase domain-containing protein</fullName>
    </recommendedName>
</protein>
<evidence type="ECO:0000259" key="1">
    <source>
        <dbReference type="Pfam" id="PF00656"/>
    </source>
</evidence>
<name>A0ABD0ZDS5_9HEMI</name>
<comment type="caution">
    <text evidence="2">The sequence shown here is derived from an EMBL/GenBank/DDBJ whole genome shotgun (WGS) entry which is preliminary data.</text>
</comment>
<proteinExistence type="predicted"/>
<dbReference type="Proteomes" id="UP001558652">
    <property type="component" value="Unassembled WGS sequence"/>
</dbReference>
<dbReference type="Gene3D" id="3.40.50.1460">
    <property type="match status" value="1"/>
</dbReference>
<gene>
    <name evidence="2" type="ORF">AAG570_009915</name>
</gene>
<dbReference type="InterPro" id="IPR011600">
    <property type="entry name" value="Pept_C14_caspase"/>
</dbReference>
<evidence type="ECO:0000313" key="3">
    <source>
        <dbReference type="Proteomes" id="UP001558652"/>
    </source>
</evidence>
<keyword evidence="3" id="KW-1185">Reference proteome</keyword>
<feature type="domain" description="Peptidase C14 caspase" evidence="1">
    <location>
        <begin position="2"/>
        <end position="172"/>
    </location>
</feature>
<organism evidence="2 3">
    <name type="scientific">Ranatra chinensis</name>
    <dbReference type="NCBI Taxonomy" id="642074"/>
    <lineage>
        <taxon>Eukaryota</taxon>
        <taxon>Metazoa</taxon>
        <taxon>Ecdysozoa</taxon>
        <taxon>Arthropoda</taxon>
        <taxon>Hexapoda</taxon>
        <taxon>Insecta</taxon>
        <taxon>Pterygota</taxon>
        <taxon>Neoptera</taxon>
        <taxon>Paraneoptera</taxon>
        <taxon>Hemiptera</taxon>
        <taxon>Heteroptera</taxon>
        <taxon>Panheteroptera</taxon>
        <taxon>Nepomorpha</taxon>
        <taxon>Nepidae</taxon>
        <taxon>Ranatrinae</taxon>
        <taxon>Ranatra</taxon>
    </lineage>
</organism>
<evidence type="ECO:0000313" key="2">
    <source>
        <dbReference type="EMBL" id="KAL1138224.1"/>
    </source>
</evidence>
<dbReference type="InterPro" id="IPR029030">
    <property type="entry name" value="Caspase-like_dom_sf"/>
</dbReference>
<accession>A0ABD0ZDS5</accession>